<keyword evidence="2" id="KW-1185">Reference proteome</keyword>
<dbReference type="Proteomes" id="UP001489333">
    <property type="component" value="Unassembled WGS sequence"/>
</dbReference>
<gene>
    <name evidence="1" type="ORF">AAGS29_17735</name>
</gene>
<comment type="caution">
    <text evidence="1">The sequence shown here is derived from an EMBL/GenBank/DDBJ whole genome shotgun (WGS) entry which is preliminary data.</text>
</comment>
<proteinExistence type="predicted"/>
<accession>A0ABU9UWD0</accession>
<evidence type="ECO:0000313" key="1">
    <source>
        <dbReference type="EMBL" id="MEM6250445.1"/>
    </source>
</evidence>
<evidence type="ECO:0000313" key="2">
    <source>
        <dbReference type="Proteomes" id="UP001489333"/>
    </source>
</evidence>
<dbReference type="EMBL" id="JBCHKU010000029">
    <property type="protein sequence ID" value="MEM6250445.1"/>
    <property type="molecule type" value="Genomic_DNA"/>
</dbReference>
<sequence length="142" mass="15413">MQIAVANFVNKGKMSPLFRGSLAQGSLGLMVSIFEQNGTGPARFSRPLSLWCQPCPAFVPSLALSSPNTIQTPPENTTFVVQDLTSNPANWPNALRPKPRANNKAVAMNLAVANAIVHLQTDTYKNLIPTLSILRNTRHESC</sequence>
<reference evidence="1 2" key="1">
    <citation type="submission" date="2024-04" db="EMBL/GenBank/DDBJ databases">
        <title>Novel Shewanella species isolated from Baltic Sea sediments.</title>
        <authorList>
            <person name="Martin-Rodriguez A.J."/>
            <person name="Fernandez-Juarez V."/>
            <person name="Valeriano V.D."/>
            <person name="Mihindukulasooriya I."/>
            <person name="Ceresnova L."/>
            <person name="Joffre E."/>
            <person name="Jensie-Markopoulos S."/>
            <person name="Moore E.R.B."/>
            <person name="Sjoling A."/>
        </authorList>
    </citation>
    <scope>NUCLEOTIDE SEQUENCE [LARGE SCALE GENOMIC DNA]</scope>
    <source>
        <strain evidence="1 2">VAX-SP0-0CM-1</strain>
    </source>
</reference>
<dbReference type="RefSeq" id="WP_342902330.1">
    <property type="nucleotide sequence ID" value="NZ_JBCHKU010000029.1"/>
</dbReference>
<organism evidence="1 2">
    <name type="scientific">Shewanella vaxholmensis</name>
    <dbReference type="NCBI Taxonomy" id="3063535"/>
    <lineage>
        <taxon>Bacteria</taxon>
        <taxon>Pseudomonadati</taxon>
        <taxon>Pseudomonadota</taxon>
        <taxon>Gammaproteobacteria</taxon>
        <taxon>Alteromonadales</taxon>
        <taxon>Shewanellaceae</taxon>
        <taxon>Shewanella</taxon>
    </lineage>
</organism>
<name>A0ABU9UWD0_9GAMM</name>
<protein>
    <submittedName>
        <fullName evidence="1">Uncharacterized protein</fullName>
    </submittedName>
</protein>